<dbReference type="EMBL" id="JFHC01000017">
    <property type="protein sequence ID" value="KDR42377.1"/>
    <property type="molecule type" value="Genomic_DNA"/>
</dbReference>
<sequence>MAAETGQSARSLAQRLFDEPYAFEFAQAVRLFELLRADAVPLGTGLDPRAEAVGLTGALAPLFQPSALGPIRRAPLRSLAFADSAEPIAPQPQLQVNGFALGGTEGPLPDVYQEWLQDRQRNKDTSAVAFLDLFQHRLLALLYRAQRKYRVADPFLAPEHSPVEVILRGIAGLNLRARRCADPAPGIDTRAVLARAGLFANRRRSLAGFDLLASHHFGLQVRTEPFAGGWRPLPEESRTHIGRNGRNHLLGSGAVAGTRIWDEHRGIRIGLGPLNLDQYEAFLPGGRHHAQLRALAAAYFGDDLYQHIELHLARGEQPRARLSAKKPLRLGWTAWAGTGATPPARTARMTIAGGRGASS</sequence>
<name>A0A069PPJ9_9BURK</name>
<comment type="caution">
    <text evidence="1">The sequence shown here is derived from an EMBL/GenBank/DDBJ whole genome shotgun (WGS) entry which is preliminary data.</text>
</comment>
<proteinExistence type="predicted"/>
<accession>A0A069PPJ9</accession>
<dbReference type="AlphaFoldDB" id="A0A069PPJ9"/>
<dbReference type="InterPro" id="IPR010732">
    <property type="entry name" value="T6SS_TssG-like"/>
</dbReference>
<dbReference type="Proteomes" id="UP000027466">
    <property type="component" value="Unassembled WGS sequence"/>
</dbReference>
<dbReference type="STRING" id="60547.GCA_000751215_06492"/>
<reference evidence="1 2" key="1">
    <citation type="submission" date="2014-03" db="EMBL/GenBank/DDBJ databases">
        <title>Draft Genome Sequences of Four Burkholderia Strains.</title>
        <authorList>
            <person name="Liu X.Y."/>
            <person name="Li C.X."/>
            <person name="Xu J.H."/>
        </authorList>
    </citation>
    <scope>NUCLEOTIDE SEQUENCE [LARGE SCALE GENOMIC DNA]</scope>
    <source>
        <strain evidence="1 2">DSM 50014</strain>
    </source>
</reference>
<gene>
    <name evidence="1" type="ORF">BG61_09815</name>
</gene>
<evidence type="ECO:0000313" key="2">
    <source>
        <dbReference type="Proteomes" id="UP000027466"/>
    </source>
</evidence>
<evidence type="ECO:0000313" key="1">
    <source>
        <dbReference type="EMBL" id="KDR42377.1"/>
    </source>
</evidence>
<protein>
    <submittedName>
        <fullName evidence="1">Type VI secretion protein</fullName>
    </submittedName>
</protein>
<keyword evidence="2" id="KW-1185">Reference proteome</keyword>
<dbReference type="RefSeq" id="WP_051672486.1">
    <property type="nucleotide sequence ID" value="NZ_CADFFX010000023.1"/>
</dbReference>
<dbReference type="NCBIfam" id="TIGR03347">
    <property type="entry name" value="VI_chp_1"/>
    <property type="match status" value="1"/>
</dbReference>
<dbReference type="PANTHER" id="PTHR35564:SF4">
    <property type="entry name" value="CYTOPLASMIC PROTEIN"/>
    <property type="match status" value="1"/>
</dbReference>
<organism evidence="1 2">
    <name type="scientific">Caballeronia glathei</name>
    <dbReference type="NCBI Taxonomy" id="60547"/>
    <lineage>
        <taxon>Bacteria</taxon>
        <taxon>Pseudomonadati</taxon>
        <taxon>Pseudomonadota</taxon>
        <taxon>Betaproteobacteria</taxon>
        <taxon>Burkholderiales</taxon>
        <taxon>Burkholderiaceae</taxon>
        <taxon>Caballeronia</taxon>
    </lineage>
</organism>
<dbReference type="PANTHER" id="PTHR35564">
    <property type="match status" value="1"/>
</dbReference>
<dbReference type="Pfam" id="PF06996">
    <property type="entry name" value="T6SS_TssG"/>
    <property type="match status" value="1"/>
</dbReference>